<comment type="similarity">
    <text evidence="2">Belongs to the ABC-2 integral membrane protein family.</text>
</comment>
<evidence type="ECO:0000256" key="3">
    <source>
        <dbReference type="ARBA" id="ARBA00022448"/>
    </source>
</evidence>
<dbReference type="Proteomes" id="UP000183047">
    <property type="component" value="Unassembled WGS sequence"/>
</dbReference>
<keyword evidence="7 8" id="KW-0472">Membrane</keyword>
<evidence type="ECO:0000313" key="10">
    <source>
        <dbReference type="EMBL" id="SCY46598.1"/>
    </source>
</evidence>
<keyword evidence="11" id="KW-1185">Reference proteome</keyword>
<feature type="transmembrane region" description="Helical" evidence="8">
    <location>
        <begin position="36"/>
        <end position="61"/>
    </location>
</feature>
<dbReference type="GO" id="GO:0005886">
    <property type="term" value="C:plasma membrane"/>
    <property type="evidence" value="ECO:0007669"/>
    <property type="project" value="UniProtKB-SubCell"/>
</dbReference>
<dbReference type="Pfam" id="PF01061">
    <property type="entry name" value="ABC2_membrane"/>
    <property type="match status" value="1"/>
</dbReference>
<dbReference type="PANTHER" id="PTHR30413">
    <property type="entry name" value="INNER MEMBRANE TRANSPORT PERMEASE"/>
    <property type="match status" value="1"/>
</dbReference>
<evidence type="ECO:0000256" key="2">
    <source>
        <dbReference type="ARBA" id="ARBA00007783"/>
    </source>
</evidence>
<dbReference type="InterPro" id="IPR013525">
    <property type="entry name" value="ABC2_TM"/>
</dbReference>
<organism evidence="10 11">
    <name type="scientific">Butyrivibrio hungatei</name>
    <dbReference type="NCBI Taxonomy" id="185008"/>
    <lineage>
        <taxon>Bacteria</taxon>
        <taxon>Bacillati</taxon>
        <taxon>Bacillota</taxon>
        <taxon>Clostridia</taxon>
        <taxon>Lachnospirales</taxon>
        <taxon>Lachnospiraceae</taxon>
        <taxon>Butyrivibrio</taxon>
    </lineage>
</organism>
<sequence>MKSMRCLKEYFKGIWKDRYVLISLVRQDLQMKYNRSILGVAWQIITPLGLSFIIGAVYSIIYGVSPIEFMPILFSGLNPWLFVTSSADGGTNSYISAEGYLKQTQVSPQIFPIRTVLVAFINLLYAMGAFFIVYLFLQPQNFSLCMLAIIPGLIIILLAGVGLANFSSAITVNVRDFQPLQSLILQGVFYATPIIYLPTMLDEKGYSLVYKLNPFYHIINVVRSAALGMGTESVTYYFEVFACVTVFFLISAVVTMKNNHGIAMKL</sequence>
<name>A0A1G5G786_9FIRM</name>
<feature type="transmembrane region" description="Helical" evidence="8">
    <location>
        <begin position="144"/>
        <end position="163"/>
    </location>
</feature>
<accession>A0A1G5G786</accession>
<reference evidence="11" key="1">
    <citation type="submission" date="2016-10" db="EMBL/GenBank/DDBJ databases">
        <authorList>
            <person name="Varghese N."/>
            <person name="Submissions S."/>
        </authorList>
    </citation>
    <scope>NUCLEOTIDE SEQUENCE [LARGE SCALE GENOMIC DNA]</scope>
    <source>
        <strain evidence="11">XBD2006</strain>
    </source>
</reference>
<dbReference type="AlphaFoldDB" id="A0A1G5G786"/>
<dbReference type="GO" id="GO:0140359">
    <property type="term" value="F:ABC-type transporter activity"/>
    <property type="evidence" value="ECO:0007669"/>
    <property type="project" value="InterPro"/>
</dbReference>
<dbReference type="PANTHER" id="PTHR30413:SF10">
    <property type="entry name" value="CAPSULE POLYSACCHARIDE EXPORT INNER-MEMBRANE PROTEIN CTRC"/>
    <property type="match status" value="1"/>
</dbReference>
<keyword evidence="3" id="KW-0813">Transport</keyword>
<evidence type="ECO:0000313" key="11">
    <source>
        <dbReference type="Proteomes" id="UP000183047"/>
    </source>
</evidence>
<dbReference type="GO" id="GO:0015920">
    <property type="term" value="P:lipopolysaccharide transport"/>
    <property type="evidence" value="ECO:0007669"/>
    <property type="project" value="TreeGrafter"/>
</dbReference>
<evidence type="ECO:0000256" key="5">
    <source>
        <dbReference type="ARBA" id="ARBA00022692"/>
    </source>
</evidence>
<evidence type="ECO:0000256" key="1">
    <source>
        <dbReference type="ARBA" id="ARBA00004651"/>
    </source>
</evidence>
<evidence type="ECO:0000256" key="6">
    <source>
        <dbReference type="ARBA" id="ARBA00022989"/>
    </source>
</evidence>
<keyword evidence="5 8" id="KW-0812">Transmembrane</keyword>
<proteinExistence type="inferred from homology"/>
<evidence type="ECO:0000256" key="4">
    <source>
        <dbReference type="ARBA" id="ARBA00022475"/>
    </source>
</evidence>
<feature type="transmembrane region" description="Helical" evidence="8">
    <location>
        <begin position="236"/>
        <end position="256"/>
    </location>
</feature>
<comment type="subcellular location">
    <subcellularLocation>
        <location evidence="1">Cell membrane</location>
        <topology evidence="1">Multi-pass membrane protein</topology>
    </subcellularLocation>
</comment>
<dbReference type="EMBL" id="FMUR01000018">
    <property type="protein sequence ID" value="SCY46598.1"/>
    <property type="molecule type" value="Genomic_DNA"/>
</dbReference>
<keyword evidence="4" id="KW-1003">Cell membrane</keyword>
<evidence type="ECO:0000259" key="9">
    <source>
        <dbReference type="Pfam" id="PF01061"/>
    </source>
</evidence>
<feature type="transmembrane region" description="Helical" evidence="8">
    <location>
        <begin position="116"/>
        <end position="137"/>
    </location>
</feature>
<evidence type="ECO:0000256" key="8">
    <source>
        <dbReference type="SAM" id="Phobius"/>
    </source>
</evidence>
<keyword evidence="6 8" id="KW-1133">Transmembrane helix</keyword>
<gene>
    <name evidence="10" type="ORF">SAMN02910451_02726</name>
</gene>
<feature type="transmembrane region" description="Helical" evidence="8">
    <location>
        <begin position="183"/>
        <end position="201"/>
    </location>
</feature>
<evidence type="ECO:0000256" key="7">
    <source>
        <dbReference type="ARBA" id="ARBA00023136"/>
    </source>
</evidence>
<protein>
    <submittedName>
        <fullName evidence="10">ABC-type polysaccharide/polyol phosphate export permease</fullName>
    </submittedName>
</protein>
<feature type="domain" description="ABC-2 type transporter transmembrane" evidence="9">
    <location>
        <begin position="21"/>
        <end position="225"/>
    </location>
</feature>